<dbReference type="PATRIC" id="fig|405444.3.peg.3206"/>
<keyword evidence="2" id="KW-1185">Reference proteome</keyword>
<organism evidence="1 2">
    <name type="scientific">Stenotrophomonas humi</name>
    <dbReference type="NCBI Taxonomy" id="405444"/>
    <lineage>
        <taxon>Bacteria</taxon>
        <taxon>Pseudomonadati</taxon>
        <taxon>Pseudomonadota</taxon>
        <taxon>Gammaproteobacteria</taxon>
        <taxon>Lysobacterales</taxon>
        <taxon>Lysobacteraceae</taxon>
        <taxon>Stenotrophomonas</taxon>
    </lineage>
</organism>
<reference evidence="1 2" key="1">
    <citation type="submission" date="2015-05" db="EMBL/GenBank/DDBJ databases">
        <title>Genome sequencing and analysis of members of genus Stenotrophomonas.</title>
        <authorList>
            <person name="Patil P.P."/>
            <person name="Midha S."/>
            <person name="Patil P.B."/>
        </authorList>
    </citation>
    <scope>NUCLEOTIDE SEQUENCE [LARGE SCALE GENOMIC DNA]</scope>
    <source>
        <strain evidence="1 2">DSM 18929</strain>
    </source>
</reference>
<name>A0A0R0CIN5_9GAMM</name>
<dbReference type="AlphaFoldDB" id="A0A0R0CIN5"/>
<evidence type="ECO:0000313" key="2">
    <source>
        <dbReference type="Proteomes" id="UP000050864"/>
    </source>
</evidence>
<accession>A0A0R0CIN5</accession>
<dbReference type="OrthoDB" id="6044161at2"/>
<gene>
    <name evidence="1" type="ORF">ABB26_02720</name>
</gene>
<protein>
    <submittedName>
        <fullName evidence="1">Uncharacterized protein</fullName>
    </submittedName>
</protein>
<dbReference type="RefSeq" id="WP_057632049.1">
    <property type="nucleotide sequence ID" value="NZ_LDJI01000006.1"/>
</dbReference>
<dbReference type="NCBIfam" id="TIGR04509">
    <property type="entry name" value="mod_pep_NH_fam"/>
    <property type="match status" value="1"/>
</dbReference>
<evidence type="ECO:0000313" key="1">
    <source>
        <dbReference type="EMBL" id="KRG65492.1"/>
    </source>
</evidence>
<dbReference type="Proteomes" id="UP000050864">
    <property type="component" value="Unassembled WGS sequence"/>
</dbReference>
<dbReference type="InterPro" id="IPR030976">
    <property type="entry name" value="Mod_pep_NH_fam"/>
</dbReference>
<dbReference type="EMBL" id="LDJI01000006">
    <property type="protein sequence ID" value="KRG65492.1"/>
    <property type="molecule type" value="Genomic_DNA"/>
</dbReference>
<sequence length="95" mass="10091">MPSGQLTPAEASTLLDHLIGDATFRALLTADPVAALASIGLSIDHRKCLEVDVLASPEELLLVRDELEAYLTSACTMPMTVVFCFEAGKISDAID</sequence>
<proteinExistence type="predicted"/>
<comment type="caution">
    <text evidence="1">The sequence shown here is derived from an EMBL/GenBank/DDBJ whole genome shotgun (WGS) entry which is preliminary data.</text>
</comment>